<dbReference type="PANTHER" id="PTHR43656:SF2">
    <property type="entry name" value="BINDING OXIDOREDUCTASE, PUTATIVE (AFU_ORTHOLOGUE AFUA_2G08260)-RELATED"/>
    <property type="match status" value="1"/>
</dbReference>
<keyword evidence="2" id="KW-0560">Oxidoreductase</keyword>
<dbReference type="SUPFAM" id="SSF51395">
    <property type="entry name" value="FMN-linked oxidoreductases"/>
    <property type="match status" value="1"/>
</dbReference>
<reference evidence="4" key="1">
    <citation type="submission" date="2021-07" db="EMBL/GenBank/DDBJ databases">
        <title>Candidatus Kaistella beijingensis sp. nov. isolated from a municipal wastewater treatment plant is involved in sludge foaming.</title>
        <authorList>
            <person name="Song Y."/>
            <person name="Liu S.-J."/>
        </authorList>
    </citation>
    <scope>NUCLEOTIDE SEQUENCE</scope>
    <source>
        <strain evidence="4">DSM 43998</strain>
    </source>
</reference>
<dbReference type="RefSeq" id="WP_066467087.1">
    <property type="nucleotide sequence ID" value="NZ_CBCRUZ010000003.1"/>
</dbReference>
<accession>A0ABX8SCZ9</accession>
<sequence length="399" mass="42994">MKHVSVSPFAPARLGPLTVRNRLIKAATFEGRTRDSQVSPDLIAFHREIAAGGVGICTVAYCAVSPEGRTDRNALWLRPEIADDLTALTDAIHGEGAKAAAQLGHAGPVANGASNRARALGPSRNPAPLGGTTTRKMTVADIATLLANYRRAARLAVDAGFDALELHFGHNYLPSSFLSPLLNRRRDGYGGSLANRARLCREIAATVRDEVGPDTALWAKLNLRDGVPGGFDIDESCRVAQYLESDGHLDALEPTVGSSLLNPMYLFHGTPPRREFAAVFDNPMRLGLRIAGPVFLRHYPYRPGYLQPLARQLRAAVSMPLILLGGITDRASIDAASADGFDFVALGRALLREPDLPNLIAADAGHRSRCVHCNQCMPTIYTRTRCPIRTGELPDPFVA</sequence>
<keyword evidence="1" id="KW-0285">Flavoprotein</keyword>
<organism evidence="4 5">
    <name type="scientific">Skermania pinensis</name>
    <dbReference type="NCBI Taxonomy" id="39122"/>
    <lineage>
        <taxon>Bacteria</taxon>
        <taxon>Bacillati</taxon>
        <taxon>Actinomycetota</taxon>
        <taxon>Actinomycetes</taxon>
        <taxon>Mycobacteriales</taxon>
        <taxon>Gordoniaceae</taxon>
        <taxon>Skermania</taxon>
    </lineage>
</organism>
<dbReference type="PANTHER" id="PTHR43656">
    <property type="entry name" value="BINDING OXIDOREDUCTASE, PUTATIVE (AFU_ORTHOLOGUE AFUA_2G08260)-RELATED"/>
    <property type="match status" value="1"/>
</dbReference>
<evidence type="ECO:0000313" key="5">
    <source>
        <dbReference type="Proteomes" id="UP000887023"/>
    </source>
</evidence>
<dbReference type="InterPro" id="IPR051799">
    <property type="entry name" value="NADH_flavin_oxidoreductase"/>
</dbReference>
<protein>
    <submittedName>
        <fullName evidence="4">NADH:flavin oxidoreductase</fullName>
    </submittedName>
</protein>
<evidence type="ECO:0000259" key="3">
    <source>
        <dbReference type="Pfam" id="PF00724"/>
    </source>
</evidence>
<keyword evidence="5" id="KW-1185">Reference proteome</keyword>
<dbReference type="Proteomes" id="UP000887023">
    <property type="component" value="Chromosome"/>
</dbReference>
<dbReference type="Gene3D" id="3.20.20.70">
    <property type="entry name" value="Aldolase class I"/>
    <property type="match status" value="1"/>
</dbReference>
<dbReference type="InterPro" id="IPR013785">
    <property type="entry name" value="Aldolase_TIM"/>
</dbReference>
<evidence type="ECO:0000256" key="2">
    <source>
        <dbReference type="ARBA" id="ARBA00023002"/>
    </source>
</evidence>
<dbReference type="EMBL" id="CP079105">
    <property type="protein sequence ID" value="QXQ15652.1"/>
    <property type="molecule type" value="Genomic_DNA"/>
</dbReference>
<evidence type="ECO:0000313" key="4">
    <source>
        <dbReference type="EMBL" id="QXQ15652.1"/>
    </source>
</evidence>
<dbReference type="Pfam" id="PF00724">
    <property type="entry name" value="Oxidored_FMN"/>
    <property type="match status" value="1"/>
</dbReference>
<evidence type="ECO:0000256" key="1">
    <source>
        <dbReference type="ARBA" id="ARBA00022630"/>
    </source>
</evidence>
<dbReference type="InterPro" id="IPR001155">
    <property type="entry name" value="OxRdtase_FMN_N"/>
</dbReference>
<gene>
    <name evidence="4" type="ORF">KV203_03265</name>
</gene>
<dbReference type="CDD" id="cd02803">
    <property type="entry name" value="OYE_like_FMN_family"/>
    <property type="match status" value="1"/>
</dbReference>
<feature type="domain" description="NADH:flavin oxidoreductase/NADH oxidase N-terminal" evidence="3">
    <location>
        <begin position="9"/>
        <end position="236"/>
    </location>
</feature>
<proteinExistence type="predicted"/>
<name>A0ABX8SCZ9_9ACTN</name>